<dbReference type="Proteomes" id="UP000077315">
    <property type="component" value="Unassembled WGS sequence"/>
</dbReference>
<accession>A0A163DG85</accession>
<dbReference type="RefSeq" id="XP_018289060.1">
    <property type="nucleotide sequence ID" value="XM_018432040.1"/>
</dbReference>
<dbReference type="GeneID" id="28992946"/>
<proteinExistence type="predicted"/>
<evidence type="ECO:0000313" key="3">
    <source>
        <dbReference type="Proteomes" id="UP000077315"/>
    </source>
</evidence>
<feature type="region of interest" description="Disordered" evidence="1">
    <location>
        <begin position="352"/>
        <end position="402"/>
    </location>
</feature>
<organism evidence="2 3">
    <name type="scientific">Phycomyces blakesleeanus (strain ATCC 8743b / DSM 1359 / FGSC 10004 / NBRC 33097 / NRRL 1555)</name>
    <dbReference type="NCBI Taxonomy" id="763407"/>
    <lineage>
        <taxon>Eukaryota</taxon>
        <taxon>Fungi</taxon>
        <taxon>Fungi incertae sedis</taxon>
        <taxon>Mucoromycota</taxon>
        <taxon>Mucoromycotina</taxon>
        <taxon>Mucoromycetes</taxon>
        <taxon>Mucorales</taxon>
        <taxon>Phycomycetaceae</taxon>
        <taxon>Phycomyces</taxon>
    </lineage>
</organism>
<dbReference type="AlphaFoldDB" id="A0A163DG85"/>
<keyword evidence="3" id="KW-1185">Reference proteome</keyword>
<gene>
    <name evidence="2" type="ORF">PHYBLDRAFT_148235</name>
</gene>
<name>A0A163DG85_PHYB8</name>
<sequence>MSQFSDIDMSNSDLLLKISQITDILKNESQDNIISVIFAVANNLNVLIKVEVEDLDAPVAFEQENNKPIENFPEQDSLMESAPGIDSGDSEIFEMDFYDAQEELTAPDVSAGQVQVQNSFVIQPTSLVPLSRRKADNDPVVIRYQASVIESTLQDIIQLKCLNREVFEASVMYKIMALAKSATAGLVDYGFNLVPVVSCHEEMEDISLRDAMLYCHDQDVHYQNMKDLAMAYRNIVAFNMYRLVHEYCLRYYPYESFPKGRSKTFKALFSGIDSKIINRMTRMSMYGSSLQALIDSFGSDTIILFPYIVNRSKVDHSQDNIISVIFAVANNLNVLIKVEVEDLDAPVAFEQENNKPIENLPEQESSLQDALDTDSEESGTSTVDLSDEPPEPPATKVFTPRRRIRSDIQGTTKISLPRNKTKKVLARTESIENTIKDIVKGIEKLKSLPKKKFESLVKDILSNVEVTSTVGYETLFDNSDRIISGLELMDDNRLREGILMVYEYCARKFSDNNFVRVKSRALTMLFPDADKDTMVKMVNMCLHGDHMQTIITSFGSDTIILFFRIINRSILRKMTKSAWNKMLKQLKEKGLCDVSQITINEYTK</sequence>
<dbReference type="EMBL" id="KV440987">
    <property type="protein sequence ID" value="OAD71020.1"/>
    <property type="molecule type" value="Genomic_DNA"/>
</dbReference>
<evidence type="ECO:0000313" key="2">
    <source>
        <dbReference type="EMBL" id="OAD71020.1"/>
    </source>
</evidence>
<dbReference type="InParanoid" id="A0A163DG85"/>
<dbReference type="VEuPathDB" id="FungiDB:PHYBLDRAFT_148235"/>
<evidence type="ECO:0000256" key="1">
    <source>
        <dbReference type="SAM" id="MobiDB-lite"/>
    </source>
</evidence>
<reference evidence="3" key="1">
    <citation type="submission" date="2015-06" db="EMBL/GenBank/DDBJ databases">
        <title>Expansion of signal transduction pathways in fungi by whole-genome duplication.</title>
        <authorList>
            <consortium name="DOE Joint Genome Institute"/>
            <person name="Corrochano L.M."/>
            <person name="Kuo A."/>
            <person name="Marcet-Houben M."/>
            <person name="Polaino S."/>
            <person name="Salamov A."/>
            <person name="Villalobos J.M."/>
            <person name="Alvarez M.I."/>
            <person name="Avalos J."/>
            <person name="Benito E.P."/>
            <person name="Benoit I."/>
            <person name="Burger G."/>
            <person name="Camino L.P."/>
            <person name="Canovas D."/>
            <person name="Cerda-Olmedo E."/>
            <person name="Cheng J.-F."/>
            <person name="Dominguez A."/>
            <person name="Elias M."/>
            <person name="Eslava A.P."/>
            <person name="Glaser F."/>
            <person name="Grimwood J."/>
            <person name="Gutierrez G."/>
            <person name="Heitman J."/>
            <person name="Henrissat B."/>
            <person name="Iturriaga E.A."/>
            <person name="Lang B.F."/>
            <person name="Lavin J.L."/>
            <person name="Lee S."/>
            <person name="Li W."/>
            <person name="Lindquist E."/>
            <person name="Lopez-Garcia S."/>
            <person name="Luque E.M."/>
            <person name="Marcos A.T."/>
            <person name="Martin J."/>
            <person name="McCluskey K."/>
            <person name="Medina H.R."/>
            <person name="Miralles-Duran A."/>
            <person name="Miyazaki A."/>
            <person name="Munoz-Torres E."/>
            <person name="Oguiza J.A."/>
            <person name="Ohm R."/>
            <person name="Olmedo M."/>
            <person name="Orejas M."/>
            <person name="Ortiz-Castellanos L."/>
            <person name="Pisabarro A.G."/>
            <person name="Rodriguez-Romero J."/>
            <person name="Ruiz-Herrera J."/>
            <person name="Ruiz-Vazquez R."/>
            <person name="Sanz C."/>
            <person name="Schackwitz W."/>
            <person name="Schmutz J."/>
            <person name="Shahriari M."/>
            <person name="Shelest E."/>
            <person name="Silva-Franco F."/>
            <person name="Soanes D."/>
            <person name="Syed K."/>
            <person name="Tagua V.G."/>
            <person name="Talbot N.J."/>
            <person name="Thon M."/>
            <person name="De vries R.P."/>
            <person name="Wiebenga A."/>
            <person name="Yadav J.S."/>
            <person name="Braun E.L."/>
            <person name="Baker S."/>
            <person name="Garre V."/>
            <person name="Horwitz B."/>
            <person name="Torres-Martinez S."/>
            <person name="Idnurm A."/>
            <person name="Herrera-Estrella A."/>
            <person name="Gabaldon T."/>
            <person name="Grigoriev I.V."/>
        </authorList>
    </citation>
    <scope>NUCLEOTIDE SEQUENCE [LARGE SCALE GENOMIC DNA]</scope>
    <source>
        <strain evidence="3">NRRL 1555(-)</strain>
    </source>
</reference>
<protein>
    <submittedName>
        <fullName evidence="2">Uncharacterized protein</fullName>
    </submittedName>
</protein>